<keyword evidence="2" id="KW-0732">Signal</keyword>
<evidence type="ECO:0000313" key="3">
    <source>
        <dbReference type="EMBL" id="SEH62621.1"/>
    </source>
</evidence>
<reference evidence="5 6" key="2">
    <citation type="submission" date="2016-06" db="EMBL/GenBank/DDBJ databases">
        <authorList>
            <person name="Petersen J."/>
            <person name="Sayavedra L."/>
        </authorList>
    </citation>
    <scope>NUCLEOTIDE SEQUENCE [LARGE SCALE GENOMIC DNA]</scope>
    <source>
        <strain evidence="6">BazSymA</strain>
        <strain evidence="5">BazSymB</strain>
    </source>
</reference>
<evidence type="ECO:0000256" key="1">
    <source>
        <dbReference type="SAM" id="MobiDB-lite"/>
    </source>
</evidence>
<feature type="signal peptide" evidence="2">
    <location>
        <begin position="1"/>
        <end position="21"/>
    </location>
</feature>
<evidence type="ECO:0000256" key="2">
    <source>
        <dbReference type="SAM" id="SignalP"/>
    </source>
</evidence>
<organism evidence="3 5">
    <name type="scientific">Bathymodiolus azoricus thioautotrophic gill symbiont</name>
    <dbReference type="NCBI Taxonomy" id="235205"/>
    <lineage>
        <taxon>Bacteria</taxon>
        <taxon>Pseudomonadati</taxon>
        <taxon>Pseudomonadota</taxon>
        <taxon>Gammaproteobacteria</taxon>
        <taxon>sulfur-oxidizing symbionts</taxon>
    </lineage>
</organism>
<dbReference type="Proteomes" id="UP000198559">
    <property type="component" value="Unassembled WGS sequence"/>
</dbReference>
<evidence type="ECO:0000313" key="5">
    <source>
        <dbReference type="Proteomes" id="UP000198559"/>
    </source>
</evidence>
<feature type="chain" id="PRO_5014063568" description="Secreted protein" evidence="2">
    <location>
        <begin position="22"/>
        <end position="241"/>
    </location>
</feature>
<feature type="region of interest" description="Disordered" evidence="1">
    <location>
        <begin position="200"/>
        <end position="241"/>
    </location>
</feature>
<evidence type="ECO:0000313" key="4">
    <source>
        <dbReference type="EMBL" id="SEH63077.1"/>
    </source>
</evidence>
<proteinExistence type="predicted"/>
<accession>A0A1H6JU70</accession>
<name>A0A1H6JU70_9GAMM</name>
<dbReference type="EMBL" id="CDSC02000061">
    <property type="protein sequence ID" value="SEH63077.1"/>
    <property type="molecule type" value="Genomic_DNA"/>
</dbReference>
<dbReference type="Proteomes" id="UP000198988">
    <property type="component" value="Unassembled WGS sequence"/>
</dbReference>
<gene>
    <name evidence="4" type="ORF">BAZSYMA_ACONTIG121470_0</name>
    <name evidence="3" type="ORF">BAZSYMB_GORF21_GLIMMER3</name>
</gene>
<evidence type="ECO:0008006" key="7">
    <source>
        <dbReference type="Google" id="ProtNLM"/>
    </source>
</evidence>
<protein>
    <recommendedName>
        <fullName evidence="7">Secreted protein</fullName>
    </recommendedName>
</protein>
<dbReference type="EMBL" id="CVUD02000048">
    <property type="protein sequence ID" value="SEH62621.1"/>
    <property type="molecule type" value="Genomic_DNA"/>
</dbReference>
<reference evidence="3" key="1">
    <citation type="submission" date="2016-06" db="EMBL/GenBank/DDBJ databases">
        <authorList>
            <person name="Olsen C.W."/>
            <person name="Carey S."/>
            <person name="Hinshaw L."/>
            <person name="Karasin A.I."/>
        </authorList>
    </citation>
    <scope>NUCLEOTIDE SEQUENCE [LARGE SCALE GENOMIC DNA]</scope>
    <source>
        <strain evidence="4">BazSymA</strain>
        <strain evidence="3">BazSymB</strain>
    </source>
</reference>
<evidence type="ECO:0000313" key="6">
    <source>
        <dbReference type="Proteomes" id="UP000198988"/>
    </source>
</evidence>
<dbReference type="RefSeq" id="WP_090714721.1">
    <property type="nucleotide sequence ID" value="NZ_CDSC02000061.1"/>
</dbReference>
<sequence>MKIIKLSALGLLFVGSFNVLGVNCEAKNKHLTYKITSSIYSYSNDTKTGTCKCKAGYEFSGNPPVSTGEGNLFIEPFDLELKCVISKDDTKPFVPKDDTKPSVAEWVIPISVLSLMAIGGLPFYTHAFVKVRSSFARTYNIDTVEMLDRHLLPENQIQRVENNIYSETDGSRTTHFNENTSINPNDENIYATIDEVNGEATGGPMDSPSITTDAWARTGSPAPEEEFDEISSNASGDPCIN</sequence>
<dbReference type="AlphaFoldDB" id="A0A1H6JU70"/>